<dbReference type="AlphaFoldDB" id="A0A1H9K8B9"/>
<dbReference type="PROSITE" id="PS01124">
    <property type="entry name" value="HTH_ARAC_FAMILY_2"/>
    <property type="match status" value="1"/>
</dbReference>
<dbReference type="SUPFAM" id="SSF46689">
    <property type="entry name" value="Homeodomain-like"/>
    <property type="match status" value="2"/>
</dbReference>
<dbReference type="InterPro" id="IPR020449">
    <property type="entry name" value="Tscrpt_reg_AraC-type_HTH"/>
</dbReference>
<evidence type="ECO:0000313" key="6">
    <source>
        <dbReference type="Proteomes" id="UP000199572"/>
    </source>
</evidence>
<proteinExistence type="predicted"/>
<evidence type="ECO:0000256" key="1">
    <source>
        <dbReference type="ARBA" id="ARBA00023015"/>
    </source>
</evidence>
<dbReference type="EMBL" id="FOGG01000002">
    <property type="protein sequence ID" value="SEQ95312.1"/>
    <property type="molecule type" value="Genomic_DNA"/>
</dbReference>
<keyword evidence="3" id="KW-0804">Transcription</keyword>
<keyword evidence="2" id="KW-0238">DNA-binding</keyword>
<reference evidence="6" key="1">
    <citation type="submission" date="2016-10" db="EMBL/GenBank/DDBJ databases">
        <authorList>
            <person name="Varghese N."/>
            <person name="Submissions S."/>
        </authorList>
    </citation>
    <scope>NUCLEOTIDE SEQUENCE [LARGE SCALE GENOMIC DNA]</scope>
    <source>
        <strain evidence="6">DSM 18610</strain>
    </source>
</reference>
<dbReference type="InterPro" id="IPR009057">
    <property type="entry name" value="Homeodomain-like_sf"/>
</dbReference>
<keyword evidence="1" id="KW-0805">Transcription regulation</keyword>
<dbReference type="Gene3D" id="1.10.10.60">
    <property type="entry name" value="Homeodomain-like"/>
    <property type="match status" value="2"/>
</dbReference>
<dbReference type="PANTHER" id="PTHR43280:SF28">
    <property type="entry name" value="HTH-TYPE TRANSCRIPTIONAL ACTIVATOR RHAS"/>
    <property type="match status" value="1"/>
</dbReference>
<feature type="domain" description="HTH araC/xylS-type" evidence="4">
    <location>
        <begin position="211"/>
        <end position="309"/>
    </location>
</feature>
<gene>
    <name evidence="5" type="ORF">SAMN04488023_102260</name>
</gene>
<dbReference type="GO" id="GO:0003700">
    <property type="term" value="F:DNA-binding transcription factor activity"/>
    <property type="evidence" value="ECO:0007669"/>
    <property type="project" value="InterPro"/>
</dbReference>
<sequence>MSNQIFSVMPHILDQVSLSASETLQTLVENRTSYTLERCELNVFETYTESYKVPLTFNDFVITSMLRGKKVMHLFDKKGFDYFPGQTVIVPAAVKMEIDFPEASNSNPTQCIALAIDQDQIKKTIAYLNECFPKEGSNEKWLLNYDQYHFYNNEEIAYLINKVIRVCSERSKEKDVLADLTLKELLVRIMQTQNLKTISDDAYNLNQNPLAFVLNYIKANLNEKISINSLSDKACMSKATFYRLFKRELGISPNDFILTEKINKAKLLLSQPGAKVASISYELGFSDANYFIRTFKKLVGITPGVFQQQTQMSVIH</sequence>
<dbReference type="PRINTS" id="PR00032">
    <property type="entry name" value="HTHARAC"/>
</dbReference>
<dbReference type="GO" id="GO:0043565">
    <property type="term" value="F:sequence-specific DNA binding"/>
    <property type="evidence" value="ECO:0007669"/>
    <property type="project" value="InterPro"/>
</dbReference>
<evidence type="ECO:0000259" key="4">
    <source>
        <dbReference type="PROSITE" id="PS01124"/>
    </source>
</evidence>
<dbReference type="PROSITE" id="PS00041">
    <property type="entry name" value="HTH_ARAC_FAMILY_1"/>
    <property type="match status" value="1"/>
</dbReference>
<dbReference type="InterPro" id="IPR009594">
    <property type="entry name" value="Tscrpt_reg_HTH_AraC_N"/>
</dbReference>
<accession>A0A1H9K8B9</accession>
<keyword evidence="6" id="KW-1185">Reference proteome</keyword>
<dbReference type="STRING" id="390241.SAMN04488023_102260"/>
<dbReference type="InterPro" id="IPR018062">
    <property type="entry name" value="HTH_AraC-typ_CS"/>
</dbReference>
<evidence type="ECO:0000256" key="3">
    <source>
        <dbReference type="ARBA" id="ARBA00023163"/>
    </source>
</evidence>
<dbReference type="Pfam" id="PF06719">
    <property type="entry name" value="AraC_N"/>
    <property type="match status" value="1"/>
</dbReference>
<organism evidence="5 6">
    <name type="scientific">Pedobacter rhizosphaerae</name>
    <dbReference type="NCBI Taxonomy" id="390241"/>
    <lineage>
        <taxon>Bacteria</taxon>
        <taxon>Pseudomonadati</taxon>
        <taxon>Bacteroidota</taxon>
        <taxon>Sphingobacteriia</taxon>
        <taxon>Sphingobacteriales</taxon>
        <taxon>Sphingobacteriaceae</taxon>
        <taxon>Pedobacter</taxon>
    </lineage>
</organism>
<evidence type="ECO:0000256" key="2">
    <source>
        <dbReference type="ARBA" id="ARBA00023125"/>
    </source>
</evidence>
<dbReference type="Proteomes" id="UP000199572">
    <property type="component" value="Unassembled WGS sequence"/>
</dbReference>
<dbReference type="SMART" id="SM00342">
    <property type="entry name" value="HTH_ARAC"/>
    <property type="match status" value="1"/>
</dbReference>
<protein>
    <submittedName>
        <fullName evidence="5">Transcriptional regulator, AraC family</fullName>
    </submittedName>
</protein>
<name>A0A1H9K8B9_9SPHI</name>
<dbReference type="Pfam" id="PF12833">
    <property type="entry name" value="HTH_18"/>
    <property type="match status" value="1"/>
</dbReference>
<dbReference type="PANTHER" id="PTHR43280">
    <property type="entry name" value="ARAC-FAMILY TRANSCRIPTIONAL REGULATOR"/>
    <property type="match status" value="1"/>
</dbReference>
<evidence type="ECO:0000313" key="5">
    <source>
        <dbReference type="EMBL" id="SEQ95312.1"/>
    </source>
</evidence>
<dbReference type="InterPro" id="IPR018060">
    <property type="entry name" value="HTH_AraC"/>
</dbReference>